<feature type="transmembrane region" description="Helical" evidence="1">
    <location>
        <begin position="110"/>
        <end position="128"/>
    </location>
</feature>
<dbReference type="PANTHER" id="PTHR46018:SF2">
    <property type="entry name" value="ZINC PHOSPHODIESTERASE ELAC PROTEIN 1"/>
    <property type="match status" value="1"/>
</dbReference>
<sequence>MEINCLNNSISNFNYLNTSFVIQFLTFKDIWMFNCYEGCQYIVTNNKLKINNISKIIITDLHINNMSGLLGLLSSLNLIGRTKSLHIYGPKDLAFYLDLSKKYSHTNFNYIIYIHILTTGLIINYYHYRLYAFKNDNQYEFIIMQLEQYGTFILSKAKKNYVIPGPMYGKLKQGLKFVLPDGLILDGKKFTSFNLFGTQVSLILNRSYRRINIEHNIISSILFY</sequence>
<dbReference type="InterPro" id="IPR036866">
    <property type="entry name" value="RibonucZ/Hydroxyglut_hydro"/>
</dbReference>
<dbReference type="AlphaFoldDB" id="A0A1Z1M0L9"/>
<dbReference type="GeneID" id="33352719"/>
<organism evidence="2">
    <name type="scientific">Dipterocladia arabiensis</name>
    <dbReference type="NCBI Taxonomy" id="2007176"/>
    <lineage>
        <taxon>Eukaryota</taxon>
        <taxon>Rhodophyta</taxon>
        <taxon>Florideophyceae</taxon>
        <taxon>Rhodymeniophycidae</taxon>
        <taxon>Ceramiales</taxon>
        <taxon>Dasyaceae</taxon>
        <taxon>Dipterocladia</taxon>
    </lineage>
</organism>
<reference evidence="2" key="1">
    <citation type="journal article" date="2017" name="J. Phycol.">
        <title>Analysis of chloroplast genomes and a supermatrix inform reclassification of the Rhodomelaceae (Rhodophyta).</title>
        <authorList>
            <person name="Diaz-Tapia P."/>
            <person name="Maggs C.A."/>
            <person name="West J.A."/>
            <person name="Verbruggen H."/>
        </authorList>
    </citation>
    <scope>NUCLEOTIDE SEQUENCE</scope>
    <source>
        <strain evidence="2">DHO101</strain>
    </source>
</reference>
<keyword evidence="2" id="KW-0934">Plastid</keyword>
<keyword evidence="1" id="KW-1133">Transmembrane helix</keyword>
<name>A0A1Z1M0L9_9FLOR</name>
<evidence type="ECO:0000313" key="2">
    <source>
        <dbReference type="EMBL" id="ARW59305.1"/>
    </source>
</evidence>
<accession>A0A1Z1M0L9</accession>
<dbReference type="PANTHER" id="PTHR46018">
    <property type="entry name" value="ZINC PHOSPHODIESTERASE ELAC PROTEIN 1"/>
    <property type="match status" value="1"/>
</dbReference>
<keyword evidence="2" id="KW-0150">Chloroplast</keyword>
<keyword evidence="1" id="KW-0812">Transmembrane</keyword>
<dbReference type="EMBL" id="MF101408">
    <property type="protein sequence ID" value="ARW59305.1"/>
    <property type="molecule type" value="Genomic_DNA"/>
</dbReference>
<dbReference type="Gene3D" id="3.60.15.10">
    <property type="entry name" value="Ribonuclease Z/Hydroxyacylglutathione hydrolase-like"/>
    <property type="match status" value="1"/>
</dbReference>
<keyword evidence="1" id="KW-0472">Membrane</keyword>
<dbReference type="GO" id="GO:0042781">
    <property type="term" value="F:3'-tRNA processing endoribonuclease activity"/>
    <property type="evidence" value="ECO:0007669"/>
    <property type="project" value="TreeGrafter"/>
</dbReference>
<dbReference type="RefSeq" id="YP_009391161.1">
    <property type="nucleotide sequence ID" value="NC_035257.1"/>
</dbReference>
<proteinExistence type="predicted"/>
<protein>
    <submittedName>
        <fullName evidence="2">Ribonuclease Z</fullName>
    </submittedName>
</protein>
<geneLocation type="chloroplast" evidence="2"/>
<gene>
    <name evidence="2" type="primary">rnz</name>
</gene>
<dbReference type="SUPFAM" id="SSF56281">
    <property type="entry name" value="Metallo-hydrolase/oxidoreductase"/>
    <property type="match status" value="1"/>
</dbReference>
<evidence type="ECO:0000256" key="1">
    <source>
        <dbReference type="SAM" id="Phobius"/>
    </source>
</evidence>